<evidence type="ECO:0000313" key="3">
    <source>
        <dbReference type="Proteomes" id="UP000239494"/>
    </source>
</evidence>
<evidence type="ECO:0000313" key="2">
    <source>
        <dbReference type="EMBL" id="PRY35782.1"/>
    </source>
</evidence>
<gene>
    <name evidence="2" type="ORF">CLV43_113209</name>
</gene>
<organism evidence="2 3">
    <name type="scientific">Umezawaea tangerina</name>
    <dbReference type="NCBI Taxonomy" id="84725"/>
    <lineage>
        <taxon>Bacteria</taxon>
        <taxon>Bacillati</taxon>
        <taxon>Actinomycetota</taxon>
        <taxon>Actinomycetes</taxon>
        <taxon>Pseudonocardiales</taxon>
        <taxon>Pseudonocardiaceae</taxon>
        <taxon>Umezawaea</taxon>
    </lineage>
</organism>
<comment type="caution">
    <text evidence="2">The sequence shown here is derived from an EMBL/GenBank/DDBJ whole genome shotgun (WGS) entry which is preliminary data.</text>
</comment>
<dbReference type="EMBL" id="PVTF01000013">
    <property type="protein sequence ID" value="PRY35782.1"/>
    <property type="molecule type" value="Genomic_DNA"/>
</dbReference>
<dbReference type="RefSeq" id="WP_170156173.1">
    <property type="nucleotide sequence ID" value="NZ_PVTF01000013.1"/>
</dbReference>
<feature type="compositionally biased region" description="Basic and acidic residues" evidence="1">
    <location>
        <begin position="74"/>
        <end position="83"/>
    </location>
</feature>
<reference evidence="2 3" key="1">
    <citation type="submission" date="2018-03" db="EMBL/GenBank/DDBJ databases">
        <title>Genomic Encyclopedia of Archaeal and Bacterial Type Strains, Phase II (KMG-II): from individual species to whole genera.</title>
        <authorList>
            <person name="Goeker M."/>
        </authorList>
    </citation>
    <scope>NUCLEOTIDE SEQUENCE [LARGE SCALE GENOMIC DNA]</scope>
    <source>
        <strain evidence="2 3">DSM 44720</strain>
    </source>
</reference>
<evidence type="ECO:0008006" key="4">
    <source>
        <dbReference type="Google" id="ProtNLM"/>
    </source>
</evidence>
<sequence>MTGPHQDEPLAIEGEIVEETGAPPPVVPAFDYTDDGVPTFDYVRDRIENRVGTAAGSTELAGGTPEAASVDEQLAERDRAGRDRLEEIRRAMRGD</sequence>
<feature type="region of interest" description="Disordered" evidence="1">
    <location>
        <begin position="53"/>
        <end position="83"/>
    </location>
</feature>
<name>A0A2T0SQU2_9PSEU</name>
<proteinExistence type="predicted"/>
<dbReference type="AlphaFoldDB" id="A0A2T0SQU2"/>
<accession>A0A2T0SQU2</accession>
<dbReference type="Proteomes" id="UP000239494">
    <property type="component" value="Unassembled WGS sequence"/>
</dbReference>
<evidence type="ECO:0000256" key="1">
    <source>
        <dbReference type="SAM" id="MobiDB-lite"/>
    </source>
</evidence>
<keyword evidence="3" id="KW-1185">Reference proteome</keyword>
<protein>
    <recommendedName>
        <fullName evidence="4">PspA domain-containing protein</fullName>
    </recommendedName>
</protein>